<protein>
    <submittedName>
        <fullName evidence="2">Aminoglycoside phosphotransferase family protein</fullName>
    </submittedName>
</protein>
<keyword evidence="3" id="KW-1185">Reference proteome</keyword>
<reference evidence="2 3" key="1">
    <citation type="submission" date="2019-05" db="EMBL/GenBank/DDBJ databases">
        <title>Verrucobacter flavum gen. nov., sp. nov. a new member of the family Verrucomicrobiaceae.</title>
        <authorList>
            <person name="Szuroczki S."/>
            <person name="Abbaszade G."/>
            <person name="Szabo A."/>
            <person name="Felfoldi T."/>
            <person name="Schumann P."/>
            <person name="Boka K."/>
            <person name="Keki Z."/>
            <person name="Toumi M."/>
            <person name="Toth E."/>
        </authorList>
    </citation>
    <scope>NUCLEOTIDE SEQUENCE [LARGE SCALE GENOMIC DNA]</scope>
    <source>
        <strain evidence="2 3">MG-N-17</strain>
    </source>
</reference>
<evidence type="ECO:0000313" key="2">
    <source>
        <dbReference type="EMBL" id="TLD68362.1"/>
    </source>
</evidence>
<keyword evidence="2" id="KW-0808">Transferase</keyword>
<dbReference type="Pfam" id="PF01636">
    <property type="entry name" value="APH"/>
    <property type="match status" value="1"/>
</dbReference>
<dbReference type="OrthoDB" id="187119at2"/>
<name>A0A5R8K7P6_9BACT</name>
<dbReference type="InterPro" id="IPR011009">
    <property type="entry name" value="Kinase-like_dom_sf"/>
</dbReference>
<accession>A0A5R8K7P6</accession>
<comment type="caution">
    <text evidence="2">The sequence shown here is derived from an EMBL/GenBank/DDBJ whole genome shotgun (WGS) entry which is preliminary data.</text>
</comment>
<dbReference type="InterPro" id="IPR051678">
    <property type="entry name" value="AGP_Transferase"/>
</dbReference>
<dbReference type="GO" id="GO:0016740">
    <property type="term" value="F:transferase activity"/>
    <property type="evidence" value="ECO:0007669"/>
    <property type="project" value="UniProtKB-KW"/>
</dbReference>
<evidence type="ECO:0000313" key="3">
    <source>
        <dbReference type="Proteomes" id="UP000306196"/>
    </source>
</evidence>
<dbReference type="EMBL" id="VAUV01000026">
    <property type="protein sequence ID" value="TLD68362.1"/>
    <property type="molecule type" value="Genomic_DNA"/>
</dbReference>
<sequence length="367" mass="41587">MLESPPAASQKTSPSPRRSIYYWKCDRPAAFHGTTGQHHHALLAPQVQTLIENHFNAPAEVHPGPGQGNHITFTATCKNLPLFIRIDDSPEHDDYLAIESRLQQTVLALGIPTPVIHACDATRSQVPFAWQIMQRIDAPDINHHFKNQQLNLPDISSSIGHAIAQWQTLQPTGFGPFQTSLTSIHPTYPDYFFLHFERHLHYLTSTGFLTETEAAAIEHEVLQHQSLLNLPQGCLVHKDLAFWNILGTPEKITAFIDWDDAICGDPMDDFSLLACFHNSEVLLPALEAYQQTRPLPENHQRRFWLHLLRNMLVKSVIRIGAGYFDRKDLYLNPHQTDLKTFTHQRLQTALTGLRQASCISQISNLKS</sequence>
<dbReference type="InterPro" id="IPR002575">
    <property type="entry name" value="Aminoglycoside_PTrfase"/>
</dbReference>
<dbReference type="Proteomes" id="UP000306196">
    <property type="component" value="Unassembled WGS sequence"/>
</dbReference>
<dbReference type="AlphaFoldDB" id="A0A5R8K7P6"/>
<dbReference type="SUPFAM" id="SSF56112">
    <property type="entry name" value="Protein kinase-like (PK-like)"/>
    <property type="match status" value="1"/>
</dbReference>
<evidence type="ECO:0000259" key="1">
    <source>
        <dbReference type="Pfam" id="PF01636"/>
    </source>
</evidence>
<gene>
    <name evidence="2" type="ORF">FEM03_22935</name>
</gene>
<dbReference type="PANTHER" id="PTHR21310">
    <property type="entry name" value="AMINOGLYCOSIDE PHOSPHOTRANSFERASE-RELATED-RELATED"/>
    <property type="match status" value="1"/>
</dbReference>
<proteinExistence type="predicted"/>
<organism evidence="2 3">
    <name type="scientific">Phragmitibacter flavus</name>
    <dbReference type="NCBI Taxonomy" id="2576071"/>
    <lineage>
        <taxon>Bacteria</taxon>
        <taxon>Pseudomonadati</taxon>
        <taxon>Verrucomicrobiota</taxon>
        <taxon>Verrucomicrobiia</taxon>
        <taxon>Verrucomicrobiales</taxon>
        <taxon>Verrucomicrobiaceae</taxon>
        <taxon>Phragmitibacter</taxon>
    </lineage>
</organism>
<dbReference type="Gene3D" id="3.90.1200.10">
    <property type="match status" value="1"/>
</dbReference>
<feature type="domain" description="Aminoglycoside phosphotransferase" evidence="1">
    <location>
        <begin position="77"/>
        <end position="288"/>
    </location>
</feature>
<dbReference type="RefSeq" id="WP_138088655.1">
    <property type="nucleotide sequence ID" value="NZ_VAUV01000026.1"/>
</dbReference>